<dbReference type="KEGG" id="qdo:H9Q78_01865"/>
<dbReference type="AlphaFoldDB" id="A0A7G9G562"/>
<dbReference type="EMBL" id="CP060634">
    <property type="protein sequence ID" value="QNM05944.1"/>
    <property type="molecule type" value="Genomic_DNA"/>
</dbReference>
<evidence type="ECO:0000259" key="3">
    <source>
        <dbReference type="Pfam" id="PF02581"/>
    </source>
</evidence>
<reference evidence="4 5" key="1">
    <citation type="submission" date="2020-08" db="EMBL/GenBank/DDBJ databases">
        <authorList>
            <person name="Liu C."/>
            <person name="Sun Q."/>
        </authorList>
    </citation>
    <scope>NUCLEOTIDE SEQUENCE [LARGE SCALE GENOMIC DNA]</scope>
    <source>
        <strain evidence="4 5">NSJ-38</strain>
    </source>
</reference>
<evidence type="ECO:0000256" key="1">
    <source>
        <dbReference type="ARBA" id="ARBA00004948"/>
    </source>
</evidence>
<dbReference type="Gene3D" id="3.20.20.70">
    <property type="entry name" value="Aldolase class I"/>
    <property type="match status" value="1"/>
</dbReference>
<dbReference type="GO" id="GO:0009228">
    <property type="term" value="P:thiamine biosynthetic process"/>
    <property type="evidence" value="ECO:0007669"/>
    <property type="project" value="UniProtKB-KW"/>
</dbReference>
<dbReference type="InterPro" id="IPR013785">
    <property type="entry name" value="Aldolase_TIM"/>
</dbReference>
<dbReference type="Pfam" id="PF02581">
    <property type="entry name" value="TMP-TENI"/>
    <property type="match status" value="1"/>
</dbReference>
<dbReference type="SUPFAM" id="SSF51391">
    <property type="entry name" value="Thiamin phosphate synthase"/>
    <property type="match status" value="1"/>
</dbReference>
<evidence type="ECO:0000313" key="4">
    <source>
        <dbReference type="EMBL" id="QNM05944.1"/>
    </source>
</evidence>
<protein>
    <submittedName>
        <fullName evidence="4">Thiamine phosphate synthase</fullName>
    </submittedName>
</protein>
<sequence length="198" mass="21799">MKFIAVTDRSLCRGSLITQLERILNLPDEAALPKPDMVILREKDLSEAEYEALAGQVILLCREYQTECILHTYPHVSERLEHGKIHLSLPSLERMQESGEWSEIRGIFEKTGVSVHSVSEAERAVCLGADYLTAGHVFSTDCKKGVPPRGLSFLTDVVEAVDRRCPVYGIGGMDRTKLSAVSGTGAEGICIMSGYMKV</sequence>
<keyword evidence="2" id="KW-0784">Thiamine biosynthesis</keyword>
<dbReference type="RefSeq" id="WP_249303294.1">
    <property type="nucleotide sequence ID" value="NZ_CP060634.1"/>
</dbReference>
<keyword evidence="5" id="KW-1185">Reference proteome</keyword>
<dbReference type="GO" id="GO:0005737">
    <property type="term" value="C:cytoplasm"/>
    <property type="evidence" value="ECO:0007669"/>
    <property type="project" value="TreeGrafter"/>
</dbReference>
<name>A0A7G9G562_9FIRM</name>
<dbReference type="GO" id="GO:0004789">
    <property type="term" value="F:thiamine-phosphate diphosphorylase activity"/>
    <property type="evidence" value="ECO:0007669"/>
    <property type="project" value="TreeGrafter"/>
</dbReference>
<dbReference type="InterPro" id="IPR036206">
    <property type="entry name" value="ThiamineP_synth_sf"/>
</dbReference>
<dbReference type="PANTHER" id="PTHR20857:SF15">
    <property type="entry name" value="THIAMINE-PHOSPHATE SYNTHASE"/>
    <property type="match status" value="1"/>
</dbReference>
<proteinExistence type="predicted"/>
<dbReference type="CDD" id="cd00564">
    <property type="entry name" value="TMP_TenI"/>
    <property type="match status" value="1"/>
</dbReference>
<dbReference type="InterPro" id="IPR022998">
    <property type="entry name" value="ThiamineP_synth_TenI"/>
</dbReference>
<gene>
    <name evidence="4" type="ORF">H9Q78_01865</name>
</gene>
<dbReference type="Proteomes" id="UP000515823">
    <property type="component" value="Chromosome"/>
</dbReference>
<feature type="domain" description="Thiamine phosphate synthase/TenI" evidence="3">
    <location>
        <begin position="5"/>
        <end position="194"/>
    </location>
</feature>
<accession>A0A7G9G562</accession>
<comment type="pathway">
    <text evidence="1">Cofactor biosynthesis; thiamine diphosphate biosynthesis.</text>
</comment>
<evidence type="ECO:0000313" key="5">
    <source>
        <dbReference type="Proteomes" id="UP000515823"/>
    </source>
</evidence>
<organism evidence="4 5">
    <name type="scientific">Qiania dongpingensis</name>
    <dbReference type="NCBI Taxonomy" id="2763669"/>
    <lineage>
        <taxon>Bacteria</taxon>
        <taxon>Bacillati</taxon>
        <taxon>Bacillota</taxon>
        <taxon>Clostridia</taxon>
        <taxon>Lachnospirales</taxon>
        <taxon>Lachnospiraceae</taxon>
        <taxon>Qiania</taxon>
    </lineage>
</organism>
<dbReference type="PANTHER" id="PTHR20857">
    <property type="entry name" value="THIAMINE-PHOSPHATE PYROPHOSPHORYLASE"/>
    <property type="match status" value="1"/>
</dbReference>
<evidence type="ECO:0000256" key="2">
    <source>
        <dbReference type="ARBA" id="ARBA00022977"/>
    </source>
</evidence>